<dbReference type="KEGG" id="cph:Cpha266_0809"/>
<name>A1BEN3_CHLPD</name>
<feature type="transmembrane region" description="Helical" evidence="1">
    <location>
        <begin position="98"/>
        <end position="119"/>
    </location>
</feature>
<proteinExistence type="predicted"/>
<feature type="transmembrane region" description="Helical" evidence="1">
    <location>
        <begin position="125"/>
        <end position="142"/>
    </location>
</feature>
<evidence type="ECO:0000313" key="2">
    <source>
        <dbReference type="EMBL" id="ABL64860.1"/>
    </source>
</evidence>
<evidence type="ECO:0000256" key="1">
    <source>
        <dbReference type="SAM" id="Phobius"/>
    </source>
</evidence>
<dbReference type="RefSeq" id="WP_011744688.1">
    <property type="nucleotide sequence ID" value="NC_008639.1"/>
</dbReference>
<dbReference type="HOGENOM" id="CLU_1472716_0_0_10"/>
<dbReference type="STRING" id="290317.Cpha266_0809"/>
<protein>
    <recommendedName>
        <fullName evidence="4">Yip1 domain-containing protein</fullName>
    </recommendedName>
</protein>
<dbReference type="EMBL" id="CP000492">
    <property type="protein sequence ID" value="ABL64860.1"/>
    <property type="molecule type" value="Genomic_DNA"/>
</dbReference>
<dbReference type="OrthoDB" id="597782at2"/>
<dbReference type="Proteomes" id="UP000008701">
    <property type="component" value="Chromosome"/>
</dbReference>
<feature type="transmembrane region" description="Helical" evidence="1">
    <location>
        <begin position="162"/>
        <end position="182"/>
    </location>
</feature>
<dbReference type="AlphaFoldDB" id="A1BEN3"/>
<accession>A1BEN3</accession>
<evidence type="ECO:0008006" key="4">
    <source>
        <dbReference type="Google" id="ProtNLM"/>
    </source>
</evidence>
<dbReference type="eggNOG" id="ENOG50337KR">
    <property type="taxonomic scope" value="Bacteria"/>
</dbReference>
<keyword evidence="1" id="KW-0812">Transmembrane</keyword>
<reference evidence="2 3" key="1">
    <citation type="submission" date="2006-12" db="EMBL/GenBank/DDBJ databases">
        <title>Complete sequence of Chlorobium phaeobacteroides DSM 266.</title>
        <authorList>
            <consortium name="US DOE Joint Genome Institute"/>
            <person name="Copeland A."/>
            <person name="Lucas S."/>
            <person name="Lapidus A."/>
            <person name="Barry K."/>
            <person name="Detter J.C."/>
            <person name="Glavina del Rio T."/>
            <person name="Hammon N."/>
            <person name="Israni S."/>
            <person name="Pitluck S."/>
            <person name="Goltsman E."/>
            <person name="Schmutz J."/>
            <person name="Larimer F."/>
            <person name="Land M."/>
            <person name="Hauser L."/>
            <person name="Mikhailova N."/>
            <person name="Li T."/>
            <person name="Overmann J."/>
            <person name="Bryant D.A."/>
            <person name="Richardson P."/>
        </authorList>
    </citation>
    <scope>NUCLEOTIDE SEQUENCE [LARGE SCALE GENOMIC DNA]</scope>
    <source>
        <strain evidence="2 3">DSM 266</strain>
    </source>
</reference>
<keyword evidence="1" id="KW-1133">Transmembrane helix</keyword>
<keyword evidence="3" id="KW-1185">Reference proteome</keyword>
<gene>
    <name evidence="2" type="ordered locus">Cpha266_0809</name>
</gene>
<evidence type="ECO:0000313" key="3">
    <source>
        <dbReference type="Proteomes" id="UP000008701"/>
    </source>
</evidence>
<sequence length="184" mass="20617">MSISKFFSAIISLLFRPRRYWQSVSLTAESEQSDVLKDYAVPVIALVQLLKFPLIGVPRMAMFFSIAVFLVDCAAMYLLLGGVSSFSELSDKKESTGAVMRVLCHAMTPVWLVELLYFIHGWNLLFAFVAVAYALMLVRIGFSVMLKDDPERSSGLFRSTALLFTGVNMASFLVVMALVRLFNF</sequence>
<organism evidence="2 3">
    <name type="scientific">Chlorobium phaeobacteroides (strain DSM 266 / SMG 266 / 2430)</name>
    <dbReference type="NCBI Taxonomy" id="290317"/>
    <lineage>
        <taxon>Bacteria</taxon>
        <taxon>Pseudomonadati</taxon>
        <taxon>Chlorobiota</taxon>
        <taxon>Chlorobiia</taxon>
        <taxon>Chlorobiales</taxon>
        <taxon>Chlorobiaceae</taxon>
        <taxon>Chlorobium/Pelodictyon group</taxon>
        <taxon>Chlorobium</taxon>
    </lineage>
</organism>
<feature type="transmembrane region" description="Helical" evidence="1">
    <location>
        <begin position="60"/>
        <end position="86"/>
    </location>
</feature>
<keyword evidence="1" id="KW-0472">Membrane</keyword>